<reference evidence="1" key="1">
    <citation type="submission" date="2021-09" db="EMBL/GenBank/DDBJ databases">
        <title>The genome of Mauremys mutica provides insights into the evolution of semi-aquatic lifestyle.</title>
        <authorList>
            <person name="Gong S."/>
            <person name="Gao Y."/>
        </authorList>
    </citation>
    <scope>NUCLEOTIDE SEQUENCE</scope>
    <source>
        <strain evidence="1">MM-2020</strain>
        <tissue evidence="1">Muscle</tissue>
    </source>
</reference>
<dbReference type="EMBL" id="JAHDVG010000476">
    <property type="protein sequence ID" value="KAH1175814.1"/>
    <property type="molecule type" value="Genomic_DNA"/>
</dbReference>
<keyword evidence="2" id="KW-1185">Reference proteome</keyword>
<organism evidence="1 2">
    <name type="scientific">Mauremys mutica</name>
    <name type="common">yellowpond turtle</name>
    <dbReference type="NCBI Taxonomy" id="74926"/>
    <lineage>
        <taxon>Eukaryota</taxon>
        <taxon>Metazoa</taxon>
        <taxon>Chordata</taxon>
        <taxon>Craniata</taxon>
        <taxon>Vertebrata</taxon>
        <taxon>Euteleostomi</taxon>
        <taxon>Archelosauria</taxon>
        <taxon>Testudinata</taxon>
        <taxon>Testudines</taxon>
        <taxon>Cryptodira</taxon>
        <taxon>Durocryptodira</taxon>
        <taxon>Testudinoidea</taxon>
        <taxon>Geoemydidae</taxon>
        <taxon>Geoemydinae</taxon>
        <taxon>Mauremys</taxon>
    </lineage>
</organism>
<comment type="caution">
    <text evidence="1">The sequence shown here is derived from an EMBL/GenBank/DDBJ whole genome shotgun (WGS) entry which is preliminary data.</text>
</comment>
<evidence type="ECO:0000313" key="1">
    <source>
        <dbReference type="EMBL" id="KAH1175814.1"/>
    </source>
</evidence>
<protein>
    <submittedName>
        <fullName evidence="1">Uncharacterized protein</fullName>
    </submittedName>
</protein>
<name>A0A9D4AZV9_9SAUR</name>
<accession>A0A9D4AZV9</accession>
<dbReference type="AlphaFoldDB" id="A0A9D4AZV9"/>
<gene>
    <name evidence="1" type="ORF">KIL84_022339</name>
</gene>
<evidence type="ECO:0000313" key="2">
    <source>
        <dbReference type="Proteomes" id="UP000827986"/>
    </source>
</evidence>
<sequence length="109" mass="12344">MTTVTSVRFPDIDPKHQYKAGLDGLSLNEQPPVPLHCASSWANSWFTNVWKSSVNGFHYCQWRTKPALFLSLIRRCCYRDRLAFFKLSSENALLGISPPCSALPLLLIC</sequence>
<dbReference type="Proteomes" id="UP000827986">
    <property type="component" value="Unassembled WGS sequence"/>
</dbReference>
<proteinExistence type="predicted"/>